<dbReference type="InterPro" id="IPR013525">
    <property type="entry name" value="ABC2_TM"/>
</dbReference>
<accession>A0ABM8D4J3</accession>
<feature type="transmembrane region" description="Helical" evidence="6">
    <location>
        <begin position="39"/>
        <end position="59"/>
    </location>
</feature>
<dbReference type="RefSeq" id="WP_281875332.1">
    <property type="nucleotide sequence ID" value="NZ_AP026978.1"/>
</dbReference>
<name>A0ABM8D4J3_9NOCA</name>
<keyword evidence="5" id="KW-0046">Antibiotic resistance</keyword>
<evidence type="ECO:0000256" key="1">
    <source>
        <dbReference type="ARBA" id="ARBA00004141"/>
    </source>
</evidence>
<gene>
    <name evidence="8" type="ORF">IFM12276_53050</name>
</gene>
<comment type="subcellular location">
    <subcellularLocation>
        <location evidence="6">Cell membrane</location>
        <topology evidence="6">Multi-pass membrane protein</topology>
    </subcellularLocation>
    <subcellularLocation>
        <location evidence="1">Membrane</location>
        <topology evidence="1">Multi-pass membrane protein</topology>
    </subcellularLocation>
</comment>
<keyword evidence="9" id="KW-1185">Reference proteome</keyword>
<reference evidence="8 9" key="1">
    <citation type="submission" date="2022-11" db="EMBL/GenBank/DDBJ databases">
        <title>Genome Sequencing of Nocardia sp. ON39_IFM12276 and assembly.</title>
        <authorList>
            <person name="Shimojima M."/>
            <person name="Toyokawa M."/>
            <person name="Uesaka K."/>
        </authorList>
    </citation>
    <scope>NUCLEOTIDE SEQUENCE [LARGE SCALE GENOMIC DNA]</scope>
    <source>
        <strain evidence="8 9">IFM 12276</strain>
    </source>
</reference>
<evidence type="ECO:0000256" key="6">
    <source>
        <dbReference type="RuleBase" id="RU361157"/>
    </source>
</evidence>
<dbReference type="InterPro" id="IPR051784">
    <property type="entry name" value="Nod_factor_ABC_transporter"/>
</dbReference>
<dbReference type="InterPro" id="IPR047817">
    <property type="entry name" value="ABC2_TM_bact-type"/>
</dbReference>
<keyword evidence="4 6" id="KW-0472">Membrane</keyword>
<dbReference type="EMBL" id="AP026978">
    <property type="protein sequence ID" value="BDU02277.1"/>
    <property type="molecule type" value="Genomic_DNA"/>
</dbReference>
<feature type="transmembrane region" description="Helical" evidence="6">
    <location>
        <begin position="71"/>
        <end position="97"/>
    </location>
</feature>
<feature type="domain" description="ABC transmembrane type-2" evidence="7">
    <location>
        <begin position="39"/>
        <end position="263"/>
    </location>
</feature>
<feature type="transmembrane region" description="Helical" evidence="6">
    <location>
        <begin position="122"/>
        <end position="146"/>
    </location>
</feature>
<proteinExistence type="inferred from homology"/>
<feature type="transmembrane region" description="Helical" evidence="6">
    <location>
        <begin position="185"/>
        <end position="202"/>
    </location>
</feature>
<feature type="transmembrane region" description="Helical" evidence="6">
    <location>
        <begin position="237"/>
        <end position="258"/>
    </location>
</feature>
<keyword evidence="6" id="KW-0813">Transport</keyword>
<sequence>MTASQALSAHPPERVMVGSIRAVAVIAHRDLHRQIRRPGLLISNAAQLLFFIVIYAVGFDAMVGSVGSVSFSAYILPGIIAIQVATIGIATGLSYAWDREFGVLREMTVAPVPRMCLPLGKVVSTGVVVGTQSLLLLLCAPAFGLAPTSAQIAAAAAIYLVGSAVFSLLGLFLATALRQIQTLQAGVQVTMLPMLFLSGSVFQPEGVPSWLSVLIRLNPLTYLVDLSRQILVGRPGLAPMGVDVLVLVCLALFFTAGIRLRIGR</sequence>
<dbReference type="PRINTS" id="PR00164">
    <property type="entry name" value="ABC2TRNSPORT"/>
</dbReference>
<evidence type="ECO:0000313" key="8">
    <source>
        <dbReference type="EMBL" id="BDU02277.1"/>
    </source>
</evidence>
<dbReference type="Pfam" id="PF01061">
    <property type="entry name" value="ABC2_membrane"/>
    <property type="match status" value="1"/>
</dbReference>
<dbReference type="PANTHER" id="PTHR43229">
    <property type="entry name" value="NODULATION PROTEIN J"/>
    <property type="match status" value="1"/>
</dbReference>
<feature type="transmembrane region" description="Helical" evidence="6">
    <location>
        <begin position="152"/>
        <end position="173"/>
    </location>
</feature>
<dbReference type="InterPro" id="IPR000412">
    <property type="entry name" value="ABC_2_transport"/>
</dbReference>
<dbReference type="PROSITE" id="PS51012">
    <property type="entry name" value="ABC_TM2"/>
    <property type="match status" value="1"/>
</dbReference>
<evidence type="ECO:0000256" key="3">
    <source>
        <dbReference type="ARBA" id="ARBA00022989"/>
    </source>
</evidence>
<protein>
    <recommendedName>
        <fullName evidence="6">Transport permease protein</fullName>
    </recommendedName>
</protein>
<dbReference type="Proteomes" id="UP001317870">
    <property type="component" value="Chromosome"/>
</dbReference>
<evidence type="ECO:0000313" key="9">
    <source>
        <dbReference type="Proteomes" id="UP001317870"/>
    </source>
</evidence>
<evidence type="ECO:0000256" key="2">
    <source>
        <dbReference type="ARBA" id="ARBA00022692"/>
    </source>
</evidence>
<dbReference type="PANTHER" id="PTHR43229:SF2">
    <property type="entry name" value="NODULATION PROTEIN J"/>
    <property type="match status" value="1"/>
</dbReference>
<keyword evidence="2 6" id="KW-0812">Transmembrane</keyword>
<evidence type="ECO:0000256" key="4">
    <source>
        <dbReference type="ARBA" id="ARBA00023136"/>
    </source>
</evidence>
<evidence type="ECO:0000256" key="5">
    <source>
        <dbReference type="ARBA" id="ARBA00023251"/>
    </source>
</evidence>
<organism evidence="8 9">
    <name type="scientific">Nocardia sputorum</name>
    <dbReference type="NCBI Taxonomy" id="2984338"/>
    <lineage>
        <taxon>Bacteria</taxon>
        <taxon>Bacillati</taxon>
        <taxon>Actinomycetota</taxon>
        <taxon>Actinomycetes</taxon>
        <taxon>Mycobacteriales</taxon>
        <taxon>Nocardiaceae</taxon>
        <taxon>Nocardia</taxon>
    </lineage>
</organism>
<dbReference type="PIRSF" id="PIRSF006648">
    <property type="entry name" value="DrrB"/>
    <property type="match status" value="1"/>
</dbReference>
<evidence type="ECO:0000259" key="7">
    <source>
        <dbReference type="PROSITE" id="PS51012"/>
    </source>
</evidence>
<keyword evidence="3 6" id="KW-1133">Transmembrane helix</keyword>
<comment type="similarity">
    <text evidence="6">Belongs to the ABC-2 integral membrane protein family.</text>
</comment>
<keyword evidence="6" id="KW-1003">Cell membrane</keyword>